<evidence type="ECO:0000313" key="6">
    <source>
        <dbReference type="EMBL" id="KAK5543896.1"/>
    </source>
</evidence>
<reference evidence="6 7" key="1">
    <citation type="submission" date="2023-06" db="EMBL/GenBank/DDBJ databases">
        <title>Black Yeasts Isolated from many extreme environments.</title>
        <authorList>
            <person name="Coleine C."/>
            <person name="Stajich J.E."/>
            <person name="Selbmann L."/>
        </authorList>
    </citation>
    <scope>NUCLEOTIDE SEQUENCE [LARGE SCALE GENOMIC DNA]</scope>
    <source>
        <strain evidence="6 7">CCFEE 5887</strain>
    </source>
</reference>
<evidence type="ECO:0000256" key="1">
    <source>
        <dbReference type="ARBA" id="ARBA00009183"/>
    </source>
</evidence>
<evidence type="ECO:0000256" key="3">
    <source>
        <dbReference type="ARBA" id="ARBA00022827"/>
    </source>
</evidence>
<dbReference type="Gene3D" id="3.50.50.60">
    <property type="entry name" value="FAD/NAD(P)-binding domain"/>
    <property type="match status" value="4"/>
</dbReference>
<protein>
    <submittedName>
        <fullName evidence="6">Uncharacterized protein</fullName>
    </submittedName>
</protein>
<organism evidence="6 7">
    <name type="scientific">Vermiconidia calcicola</name>
    <dbReference type="NCBI Taxonomy" id="1690605"/>
    <lineage>
        <taxon>Eukaryota</taxon>
        <taxon>Fungi</taxon>
        <taxon>Dikarya</taxon>
        <taxon>Ascomycota</taxon>
        <taxon>Pezizomycotina</taxon>
        <taxon>Dothideomycetes</taxon>
        <taxon>Dothideomycetidae</taxon>
        <taxon>Mycosphaerellales</taxon>
        <taxon>Extremaceae</taxon>
        <taxon>Vermiconidia</taxon>
    </lineage>
</organism>
<dbReference type="GO" id="GO:0004499">
    <property type="term" value="F:N,N-dimethylaniline monooxygenase activity"/>
    <property type="evidence" value="ECO:0007669"/>
    <property type="project" value="InterPro"/>
</dbReference>
<keyword evidence="4" id="KW-0521">NADP</keyword>
<comment type="similarity">
    <text evidence="1">Belongs to the FMO family.</text>
</comment>
<dbReference type="Proteomes" id="UP001345827">
    <property type="component" value="Unassembled WGS sequence"/>
</dbReference>
<evidence type="ECO:0000256" key="5">
    <source>
        <dbReference type="ARBA" id="ARBA00023002"/>
    </source>
</evidence>
<dbReference type="PRINTS" id="PR00370">
    <property type="entry name" value="FMOXYGENASE"/>
</dbReference>
<gene>
    <name evidence="6" type="ORF">LTR25_001511</name>
</gene>
<keyword evidence="3" id="KW-0274">FAD</keyword>
<dbReference type="InterPro" id="IPR020946">
    <property type="entry name" value="Flavin_mOase-like"/>
</dbReference>
<evidence type="ECO:0000256" key="4">
    <source>
        <dbReference type="ARBA" id="ARBA00022857"/>
    </source>
</evidence>
<dbReference type="EMBL" id="JAXLQG010000002">
    <property type="protein sequence ID" value="KAK5543896.1"/>
    <property type="molecule type" value="Genomic_DNA"/>
</dbReference>
<dbReference type="SUPFAM" id="SSF51905">
    <property type="entry name" value="FAD/NAD(P)-binding domain"/>
    <property type="match status" value="2"/>
</dbReference>
<dbReference type="InterPro" id="IPR036188">
    <property type="entry name" value="FAD/NAD-bd_sf"/>
</dbReference>
<dbReference type="PIRSF" id="PIRSF000332">
    <property type="entry name" value="FMO"/>
    <property type="match status" value="1"/>
</dbReference>
<dbReference type="GO" id="GO:0050660">
    <property type="term" value="F:flavin adenine dinucleotide binding"/>
    <property type="evidence" value="ECO:0007669"/>
    <property type="project" value="InterPro"/>
</dbReference>
<dbReference type="PANTHER" id="PTHR23023">
    <property type="entry name" value="DIMETHYLANILINE MONOOXYGENASE"/>
    <property type="match status" value="1"/>
</dbReference>
<keyword evidence="7" id="KW-1185">Reference proteome</keyword>
<dbReference type="AlphaFoldDB" id="A0AAV9QHR3"/>
<keyword evidence="5" id="KW-0560">Oxidoreductase</keyword>
<evidence type="ECO:0000313" key="7">
    <source>
        <dbReference type="Proteomes" id="UP001345827"/>
    </source>
</evidence>
<dbReference type="Pfam" id="PF00743">
    <property type="entry name" value="FMO-like"/>
    <property type="match status" value="1"/>
</dbReference>
<dbReference type="InterPro" id="IPR000960">
    <property type="entry name" value="Flavin_mOase"/>
</dbReference>
<accession>A0AAV9QHR3</accession>
<dbReference type="GO" id="GO:0050661">
    <property type="term" value="F:NADP binding"/>
    <property type="evidence" value="ECO:0007669"/>
    <property type="project" value="InterPro"/>
</dbReference>
<proteinExistence type="inferred from homology"/>
<comment type="caution">
    <text evidence="6">The sequence shown here is derived from an EMBL/GenBank/DDBJ whole genome shotgun (WGS) entry which is preliminary data.</text>
</comment>
<evidence type="ECO:0000256" key="2">
    <source>
        <dbReference type="ARBA" id="ARBA00022630"/>
    </source>
</evidence>
<sequence length="543" mass="61371">MAFTVAVIGAGPTGLMALKNLKEDGFEVTGFEKRGYVGGLWKQSHDSSLSVTENTIFNSSRFRSAISDYPMPEHYDDFPTAKQIHHYMESYCDHFGLRAHIKLNAEIKTFKRQEGQWALTFEQNGTTPTTQYFDKVLVCTGSFVSPRSPKLAGIENFQGMTLHSVNFPDPSRFDDQNVLLVGLHATAQDLTVELSTHAKKVYIAHKNGLVMLPRFTPDGRSMDQAQSLAFFFVQLFMETWFPTLWIWILDKILASMTNAAFPYQPNEWNFTPFPSTATTTPLVADVIYPYLKSGFATPVAAVREITGPKSVRLADDRLLEDVDAIIYCTGYDFSVSRALLPAEHNPFPGAVAVAGQPPHLYRNIFPLHDDPAIRNSLAFLGLAAVPFPGFALFELPGMAVSQIWCGKSHLPPLADMKQWRHEHLAWRAGVLASTKNTGNWYSAFVRMPDYMAWLDETAGTGLLNGHFGLFSTEAWRFWWRDREFYNLCKNGVFSPSIWRLFDMGKRKAWPAAKDQIIRDNQVAEMRQKERVKAQKAEDGRKIK</sequence>
<keyword evidence="2" id="KW-0285">Flavoprotein</keyword>
<dbReference type="InterPro" id="IPR050346">
    <property type="entry name" value="FMO-like"/>
</dbReference>
<name>A0AAV9QHR3_9PEZI</name>